<name>A0AAE2SBY1_9BACT</name>
<dbReference type="CDD" id="cd06577">
    <property type="entry name" value="PASTA_pknB"/>
    <property type="match status" value="2"/>
</dbReference>
<dbReference type="Gene3D" id="2.30.42.10">
    <property type="match status" value="1"/>
</dbReference>
<dbReference type="Gene3D" id="1.25.10.10">
    <property type="entry name" value="Leucine-rich Repeat Variant"/>
    <property type="match status" value="1"/>
</dbReference>
<keyword evidence="2" id="KW-0472">Membrane</keyword>
<dbReference type="Pfam" id="PF03793">
    <property type="entry name" value="PASTA"/>
    <property type="match status" value="2"/>
</dbReference>
<feature type="region of interest" description="Disordered" evidence="1">
    <location>
        <begin position="931"/>
        <end position="954"/>
    </location>
</feature>
<organism evidence="4 5">
    <name type="scientific">Oceaniferula flava</name>
    <dbReference type="NCBI Taxonomy" id="2800421"/>
    <lineage>
        <taxon>Bacteria</taxon>
        <taxon>Pseudomonadati</taxon>
        <taxon>Verrucomicrobiota</taxon>
        <taxon>Verrucomicrobiia</taxon>
        <taxon>Verrucomicrobiales</taxon>
        <taxon>Verrucomicrobiaceae</taxon>
        <taxon>Oceaniferula</taxon>
    </lineage>
</organism>
<dbReference type="Gene3D" id="3.30.10.20">
    <property type="match status" value="2"/>
</dbReference>
<dbReference type="SUPFAM" id="SSF48371">
    <property type="entry name" value="ARM repeat"/>
    <property type="match status" value="1"/>
</dbReference>
<dbReference type="InterPro" id="IPR016024">
    <property type="entry name" value="ARM-type_fold"/>
</dbReference>
<dbReference type="RefSeq" id="WP_309489666.1">
    <property type="nucleotide sequence ID" value="NZ_JAENIG010000005.1"/>
</dbReference>
<reference evidence="4" key="1">
    <citation type="submission" date="2021-01" db="EMBL/GenBank/DDBJ databases">
        <title>Modified the classification status of verrucomicrobia.</title>
        <authorList>
            <person name="Feng X."/>
        </authorList>
    </citation>
    <scope>NUCLEOTIDE SEQUENCE</scope>
    <source>
        <strain evidence="4">5K15</strain>
    </source>
</reference>
<feature type="domain" description="PASTA" evidence="3">
    <location>
        <begin position="1378"/>
        <end position="1445"/>
    </location>
</feature>
<evidence type="ECO:0000313" key="4">
    <source>
        <dbReference type="EMBL" id="MBK1855053.1"/>
    </source>
</evidence>
<dbReference type="EMBL" id="JAENIG010000005">
    <property type="protein sequence ID" value="MBK1855053.1"/>
    <property type="molecule type" value="Genomic_DNA"/>
</dbReference>
<protein>
    <submittedName>
        <fullName evidence="4">PASTA domain-containing protein</fullName>
    </submittedName>
</protein>
<dbReference type="InterPro" id="IPR011989">
    <property type="entry name" value="ARM-like"/>
</dbReference>
<dbReference type="InterPro" id="IPR046255">
    <property type="entry name" value="DUF6288"/>
</dbReference>
<gene>
    <name evidence="4" type="ORF">JIN83_08785</name>
</gene>
<sequence length="2286" mass="239277">MKIINQVTTLSEQWKTLVSVITGFIIVLYSLFSASVHASAPDLTTGGVPNETPTLDINLGPTGMHGWVYHQGANTKDSRQILVTSVDTGSPADGVLAVDDVVLGADGTGATPVNFSSDARKSLALAIADAEAQNPATLRLLRWRAGTTSTVSITLQALGAYSATAPYNCPKSATILEQGLDFIMASEDSGRFSLGTLSLLAGNDPLNTDNAARQTRAQTEARALIASPDKIAFWKSGQIDTNAKITWTLGHQLIVLTEYYLQTEDQLVLPTIEAMAIQIANGQSHFGTMGHQLAVPASDGSLNGAYNVGYGTVNSAGMPCFLGLLLARECGVNSPEIDPAIERASAFFAAYEGYGKIPYGEHEPERSGHSGNGKSAIAALCFSLMDDRQGEQKYFSRMATASASEREGGHSGAYFNQLWTPLGANVAGEEAVIAHFSDVSWLLDLNRRWDGGFDWNTQSGGLNGGVPQWNELWMSTAALLTYAMPLRQLHITGRGHDQTRWLTTTEVEETLYANGYNASSLSTNDLLADLANWSPSVQDKAATELGSRTGEHATLIPTLIAMANDTQAGESRVGACFALGETRDGSAAATLAALLTDSDHEVRFASAVAMRLMPNSAKLAHLDTILAATASTSKPLFPLDPDDPLHFAHYHLSMLLFYSGSAYGNKGIIRGDGIDGVDRNLLYPAIRAVAANPHGLARSTLAETYRNLTRADVEAVAGALVDSVQVRAPADKMFSAGVRLGGLDALQAYNFAEGVPLSKGIIADSELLTNEHTHALGILESYAGSSELVDPNPQIEDFCDFLVDTDPTLRSAAQLVLDAISADSNPVAPTSFKSIESVTADTTTLTQSSKWTTLRVAATDLADGDSVYTWKKVHGAGNVSFTSNGTSAAKDTVAYFDGTPGQYLFEVTMSDSRKLTEDSQTVSVTVYDANGSLPTNDAPTATPLSVTAPQSTATPITLSGSDPEGYDLTYDLSSHPSHGTLAGNAPYLTYTSDPAYTGSDSLSFEAIDSEGQVSIATVNITVTAASAFEVSLHEPFDYTNGAAINGQNGGVGFGGAWSSTRKTPSISSGSKTWGILNTAGNHAQGDAWSALTRPIGSSLSDAGLMADGSTLWFSIVIDVSGQNKANTDLNLAICNANKFESGSLGNRQNLVPSTAEGIGLTYDKGRIQGAYWKDSGDGDAYSERTGVDSYTVLNATSRSSALIVGKIEWGADELATETLTLYAPDTTLALGLPTMDAISIPALDQTQFDTLALHFKDFPMVDEIRVGATYESVILGTVAMSADITPPSPDPMGFASVPTPASGTSVTMVAATAFDTAGVEYKFTCTTGGGNDSDWQTSPSYTDTGLTPGVSYSYTVSARDRSPAQNTTVSSSPASVLLPSQIETSEVVGMNITDAESIISSHSFTVGTVSYAYHETIPAGMIISQTPASGTTVAPGTTFDLLVSLGPDVTPPTIMSTDIVDDQSGEPVTSNDLVTYTITFSEDMDDAGVDVSDFSNSGTSTIILGLVTEVAPGVFTVEVTPTNAGTLQLQIPAGAELSDTSGNLLNTVSAIVDDTVLTVEAPSSLIYEPFDYLAGGLNGQAGSSEIGLEGTWTASNTTLVSASPHNYGSLPTNGGSLSDFGTGNRFGGARSISAFALAGNGLLDYGQTLWFSVLVGYEDAANLTNSRLGFALANHQFNSGNYNYWIDDEGSQSGSGIGFVFGKINNGNGRVVASEFQDFASGDGVAGNILGSWDGTNTYSNGDVGLIVGKITWGGSSQDVDRIELYQPDTNLTLPASPISVLTTIVDQSTFDTVTFARSDRVIMDEIRFGESYESVVSGSDFTAPLLTSDNFVDDQAGASVAVDTTVTYTVTFSEDMNESTVDAADFANAGNAVMTVEDITKISPHIFAVAVTPTSTGSLQLQVSTAATITDMAGNPIDVSYAITDDTTITVYAPVMVTVPNVVGLTQSSAESSITLNNLLVGAVTISYSDTVTVGNVISQSPAGSNNIAEGSSVDLVVSLGTNPSPKLVRTTINAVSNTTWTTVTLGQSYSSAVIVATPIYSTSSLPPVVTRVTNVTSNSFDLKIDRTDGLTGITSVDVSVIVVDEGVYTQNVHGVTMEAVKFTSTVTAKKNSWVAEARSYQNSYSNPVVVGQVMSANDPDWSVFWSMGSSYSNPANATNLNIGKHVGEDPDSIRANETIGYIVIEAGSGAIDGVAYEAALGSDTVQGFSDSSSPYTYTLSGGLTTASSAAVSVSGMDGNDGSWAVLSGNPALTTTSLGLHACEDLLLDVEQNHTTTQVGYIVFE</sequence>
<dbReference type="SUPFAM" id="SSF50156">
    <property type="entry name" value="PDZ domain-like"/>
    <property type="match status" value="1"/>
</dbReference>
<dbReference type="InterPro" id="IPR005543">
    <property type="entry name" value="PASTA_dom"/>
</dbReference>
<evidence type="ECO:0000256" key="1">
    <source>
        <dbReference type="SAM" id="MobiDB-lite"/>
    </source>
</evidence>
<proteinExistence type="predicted"/>
<keyword evidence="5" id="KW-1185">Reference proteome</keyword>
<keyword evidence="2" id="KW-0812">Transmembrane</keyword>
<accession>A0AAE2SBY1</accession>
<evidence type="ECO:0000256" key="2">
    <source>
        <dbReference type="SAM" id="Phobius"/>
    </source>
</evidence>
<keyword evidence="2" id="KW-1133">Transmembrane helix</keyword>
<dbReference type="Pfam" id="PF19805">
    <property type="entry name" value="DUF6288"/>
    <property type="match status" value="1"/>
</dbReference>
<dbReference type="PROSITE" id="PS51178">
    <property type="entry name" value="PASTA"/>
    <property type="match status" value="2"/>
</dbReference>
<comment type="caution">
    <text evidence="4">The sequence shown here is derived from an EMBL/GenBank/DDBJ whole genome shotgun (WGS) entry which is preliminary data.</text>
</comment>
<dbReference type="InterPro" id="IPR036034">
    <property type="entry name" value="PDZ_sf"/>
</dbReference>
<dbReference type="Pfam" id="PF17963">
    <property type="entry name" value="Big_9"/>
    <property type="match status" value="1"/>
</dbReference>
<evidence type="ECO:0000259" key="3">
    <source>
        <dbReference type="PROSITE" id="PS51178"/>
    </source>
</evidence>
<feature type="domain" description="PASTA" evidence="3">
    <location>
        <begin position="1934"/>
        <end position="2001"/>
    </location>
</feature>
<dbReference type="SMART" id="SM00740">
    <property type="entry name" value="PASTA"/>
    <property type="match status" value="2"/>
</dbReference>
<evidence type="ECO:0000313" key="5">
    <source>
        <dbReference type="Proteomes" id="UP000634206"/>
    </source>
</evidence>
<feature type="transmembrane region" description="Helical" evidence="2">
    <location>
        <begin position="12"/>
        <end position="32"/>
    </location>
</feature>
<feature type="compositionally biased region" description="Polar residues" evidence="1">
    <location>
        <begin position="932"/>
        <end position="954"/>
    </location>
</feature>
<dbReference type="Pfam" id="PF13646">
    <property type="entry name" value="HEAT_2"/>
    <property type="match status" value="1"/>
</dbReference>
<dbReference type="Proteomes" id="UP000634206">
    <property type="component" value="Unassembled WGS sequence"/>
</dbReference>
<dbReference type="Gene3D" id="2.60.40.2810">
    <property type="match status" value="1"/>
</dbReference>